<dbReference type="Gene3D" id="3.40.50.1000">
    <property type="entry name" value="HAD superfamily/HAD-like"/>
    <property type="match status" value="1"/>
</dbReference>
<dbReference type="InterPro" id="IPR023214">
    <property type="entry name" value="HAD_sf"/>
</dbReference>
<dbReference type="SUPFAM" id="SSF56784">
    <property type="entry name" value="HAD-like"/>
    <property type="match status" value="1"/>
</dbReference>
<gene>
    <name evidence="1" type="ORF">C7M84_012729</name>
</gene>
<evidence type="ECO:0000313" key="2">
    <source>
        <dbReference type="Proteomes" id="UP000283509"/>
    </source>
</evidence>
<evidence type="ECO:0000313" key="1">
    <source>
        <dbReference type="EMBL" id="ROT69108.1"/>
    </source>
</evidence>
<reference evidence="1 2" key="2">
    <citation type="submission" date="2019-01" db="EMBL/GenBank/DDBJ databases">
        <title>The decoding of complex shrimp genome reveals the adaptation for benthos swimmer, frequently molting mechanism and breeding impact on genome.</title>
        <authorList>
            <person name="Sun Y."/>
            <person name="Gao Y."/>
            <person name="Yu Y."/>
        </authorList>
    </citation>
    <scope>NUCLEOTIDE SEQUENCE [LARGE SCALE GENOMIC DNA]</scope>
    <source>
        <tissue evidence="1">Muscle</tissue>
    </source>
</reference>
<dbReference type="InterPro" id="IPR036412">
    <property type="entry name" value="HAD-like_sf"/>
</dbReference>
<proteinExistence type="predicted"/>
<dbReference type="Proteomes" id="UP000283509">
    <property type="component" value="Unassembled WGS sequence"/>
</dbReference>
<sequence>TAKHRCFFTSCSPVLFFLLFYFPLPVFSLPLPQSHPLFYFSSLPPISFPNLVPSFVSPPFLPFQNSFSYFIVPPLPNPVPSLSLYLFFFPIPTPSLISPSSPIHSPIPPLSFLFPLPQSIHCILPPSSSSPSQIPTPSLFFPNPNPSFINLPFTNSTPSLLPTPSPIPHPRSHLTALSLLSSPLPQCLAYLSFPPLPLYLPFPLPFPLHLSHLFFPIFSSPLTPLSFPLPFPSLHSPPLPLHFPSLIPPSLSPLSYLLSHLSSPLSSLSPPLSLLFPFPSLTFHSLLISPFSLSSPLSPLSFSLLPSGLAQRIRLDVNPIEAVVKVDDTVDGIKEGLTAGCWTIGVAKTGNYVAASQEELVRMPRQDLERKLRKAYEILQDAGSHYVVDSVKDVPAVTLLVMEELSRWLLMRQISQPA</sequence>
<dbReference type="EMBL" id="QCYY01002604">
    <property type="protein sequence ID" value="ROT69108.1"/>
    <property type="molecule type" value="Genomic_DNA"/>
</dbReference>
<dbReference type="AlphaFoldDB" id="A0A3R7PEX5"/>
<comment type="caution">
    <text evidence="1">The sequence shown here is derived from an EMBL/GenBank/DDBJ whole genome shotgun (WGS) entry which is preliminary data.</text>
</comment>
<reference evidence="1 2" key="1">
    <citation type="submission" date="2018-04" db="EMBL/GenBank/DDBJ databases">
        <authorList>
            <person name="Zhang X."/>
            <person name="Yuan J."/>
            <person name="Li F."/>
            <person name="Xiang J."/>
        </authorList>
    </citation>
    <scope>NUCLEOTIDE SEQUENCE [LARGE SCALE GENOMIC DNA]</scope>
    <source>
        <tissue evidence="1">Muscle</tissue>
    </source>
</reference>
<evidence type="ECO:0008006" key="3">
    <source>
        <dbReference type="Google" id="ProtNLM"/>
    </source>
</evidence>
<feature type="non-terminal residue" evidence="1">
    <location>
        <position position="1"/>
    </location>
</feature>
<dbReference type="PRINTS" id="PR01217">
    <property type="entry name" value="PRICHEXTENSN"/>
</dbReference>
<accession>A0A3R7PEX5</accession>
<keyword evidence="2" id="KW-1185">Reference proteome</keyword>
<protein>
    <recommendedName>
        <fullName evidence="3">Phosphonoacetaldehyde hydrolase</fullName>
    </recommendedName>
</protein>
<name>A0A3R7PEX5_PENVA</name>
<organism evidence="1 2">
    <name type="scientific">Penaeus vannamei</name>
    <name type="common">Whiteleg shrimp</name>
    <name type="synonym">Litopenaeus vannamei</name>
    <dbReference type="NCBI Taxonomy" id="6689"/>
    <lineage>
        <taxon>Eukaryota</taxon>
        <taxon>Metazoa</taxon>
        <taxon>Ecdysozoa</taxon>
        <taxon>Arthropoda</taxon>
        <taxon>Crustacea</taxon>
        <taxon>Multicrustacea</taxon>
        <taxon>Malacostraca</taxon>
        <taxon>Eumalacostraca</taxon>
        <taxon>Eucarida</taxon>
        <taxon>Decapoda</taxon>
        <taxon>Dendrobranchiata</taxon>
        <taxon>Penaeoidea</taxon>
        <taxon>Penaeidae</taxon>
        <taxon>Penaeus</taxon>
    </lineage>
</organism>